<dbReference type="GO" id="GO:0005737">
    <property type="term" value="C:cytoplasm"/>
    <property type="evidence" value="ECO:0007669"/>
    <property type="project" value="UniProtKB-SubCell"/>
</dbReference>
<evidence type="ECO:0000256" key="13">
    <source>
        <dbReference type="ARBA" id="ARBA00035298"/>
    </source>
</evidence>
<dbReference type="InterPro" id="IPR050158">
    <property type="entry name" value="Ubiquitin_ubiquitin-like"/>
</dbReference>
<reference evidence="15" key="1">
    <citation type="submission" date="2019-03" db="UniProtKB">
        <authorList>
            <consortium name="Ensembl"/>
        </authorList>
    </citation>
    <scope>IDENTIFICATION</scope>
</reference>
<dbReference type="AlphaFoldDB" id="A0A452TEG1"/>
<dbReference type="FunFam" id="3.10.20.90:FF:000160">
    <property type="entry name" value="Polyubiquitin-C"/>
    <property type="match status" value="1"/>
</dbReference>
<dbReference type="PANTHER" id="PTHR10666">
    <property type="entry name" value="UBIQUITIN"/>
    <property type="match status" value="1"/>
</dbReference>
<dbReference type="SUPFAM" id="SSF54236">
    <property type="entry name" value="Ubiquitin-like"/>
    <property type="match status" value="1"/>
</dbReference>
<dbReference type="SMART" id="SM01377">
    <property type="entry name" value="Ribosomal_L40e"/>
    <property type="match status" value="1"/>
</dbReference>
<dbReference type="PRINTS" id="PR00348">
    <property type="entry name" value="UBIQUITIN"/>
</dbReference>
<dbReference type="Ensembl" id="ENSUMAT00000007718.1">
    <property type="protein sequence ID" value="ENSUMAP00000006417.1"/>
    <property type="gene ID" value="ENSUMAG00000005026.1"/>
</dbReference>
<dbReference type="GeneTree" id="ENSGT00940000153593"/>
<evidence type="ECO:0000256" key="8">
    <source>
        <dbReference type="ARBA" id="ARBA00023242"/>
    </source>
</evidence>
<keyword evidence="6" id="KW-0013">ADP-ribosylation</keyword>
<comment type="subcellular location">
    <subcellularLocation>
        <location evidence="2">Cytoplasm</location>
    </subcellularLocation>
    <subcellularLocation>
        <location evidence="1">Nucleus</location>
    </subcellularLocation>
</comment>
<accession>A0A452TEG1</accession>
<evidence type="ECO:0000256" key="2">
    <source>
        <dbReference type="ARBA" id="ARBA00004496"/>
    </source>
</evidence>
<organism evidence="15">
    <name type="scientific">Ursus maritimus</name>
    <name type="common">Polar bear</name>
    <name type="synonym">Thalarctos maritimus</name>
    <dbReference type="NCBI Taxonomy" id="29073"/>
    <lineage>
        <taxon>Eukaryota</taxon>
        <taxon>Metazoa</taxon>
        <taxon>Chordata</taxon>
        <taxon>Craniata</taxon>
        <taxon>Vertebrata</taxon>
        <taxon>Euteleostomi</taxon>
        <taxon>Mammalia</taxon>
        <taxon>Eutheria</taxon>
        <taxon>Laurasiatheria</taxon>
        <taxon>Carnivora</taxon>
        <taxon>Caniformia</taxon>
        <taxon>Ursidae</taxon>
        <taxon>Ursus</taxon>
    </lineage>
</organism>
<dbReference type="GO" id="GO:0005634">
    <property type="term" value="C:nucleus"/>
    <property type="evidence" value="ECO:0007669"/>
    <property type="project" value="UniProtKB-SubCell"/>
</dbReference>
<dbReference type="PROSITE" id="PS50053">
    <property type="entry name" value="UBIQUITIN_2"/>
    <property type="match status" value="1"/>
</dbReference>
<dbReference type="SMART" id="SM00213">
    <property type="entry name" value="UBQ"/>
    <property type="match status" value="1"/>
</dbReference>
<dbReference type="InterPro" id="IPR001975">
    <property type="entry name" value="Ribosomal_eL40_dom"/>
</dbReference>
<dbReference type="GO" id="GO:1990904">
    <property type="term" value="C:ribonucleoprotein complex"/>
    <property type="evidence" value="ECO:0007669"/>
    <property type="project" value="UniProtKB-KW"/>
</dbReference>
<evidence type="ECO:0000256" key="12">
    <source>
        <dbReference type="ARBA" id="ARBA00035125"/>
    </source>
</evidence>
<dbReference type="Pfam" id="PF00240">
    <property type="entry name" value="ubiquitin"/>
    <property type="match status" value="1"/>
</dbReference>
<keyword evidence="8" id="KW-0539">Nucleus</keyword>
<evidence type="ECO:0000256" key="6">
    <source>
        <dbReference type="ARBA" id="ARBA00022765"/>
    </source>
</evidence>
<comment type="function">
    <text evidence="10">Component of the 60S subunit of the ribosome. Ribosomal protein L40 is essential for translation of a subset of cellular transcripts, and especially for cap-dependent translation of vesicular stomatitis virus mRNAs.</text>
</comment>
<evidence type="ECO:0000256" key="11">
    <source>
        <dbReference type="ARBA" id="ARBA00032326"/>
    </source>
</evidence>
<evidence type="ECO:0000313" key="15">
    <source>
        <dbReference type="Ensembl" id="ENSUMAP00000006417"/>
    </source>
</evidence>
<evidence type="ECO:0000256" key="4">
    <source>
        <dbReference type="ARBA" id="ARBA00010570"/>
    </source>
</evidence>
<evidence type="ECO:0000256" key="10">
    <source>
        <dbReference type="ARBA" id="ARBA00029415"/>
    </source>
</evidence>
<dbReference type="Pfam" id="PF01020">
    <property type="entry name" value="Ribosomal_L40e"/>
    <property type="match status" value="1"/>
</dbReference>
<dbReference type="GO" id="GO:0006412">
    <property type="term" value="P:translation"/>
    <property type="evidence" value="ECO:0007669"/>
    <property type="project" value="InterPro"/>
</dbReference>
<dbReference type="InterPro" id="IPR029071">
    <property type="entry name" value="Ubiquitin-like_domsf"/>
</dbReference>
<sequence>MQIFVKTVTGKTITLEVQPSDTIKNVKAKIQDKQGILPDQQCLTVVGKQLEDGCALSDYNIQKLSRNSLGGDVIKPFLHQLLWECDGRRKMICCKYFAHLHLCAVTCCEKCGYTNNLCPQKMVKYGPSTSSSFAHRVASG</sequence>
<evidence type="ECO:0000256" key="7">
    <source>
        <dbReference type="ARBA" id="ARBA00022980"/>
    </source>
</evidence>
<dbReference type="InterPro" id="IPR019956">
    <property type="entry name" value="Ubiquitin_dom"/>
</dbReference>
<comment type="similarity">
    <text evidence="4">In the C-terminal section; belongs to the eukaryotic ribosomal protein eL40 family.</text>
</comment>
<dbReference type="Gene3D" id="4.10.1060.50">
    <property type="match status" value="1"/>
</dbReference>
<dbReference type="GO" id="GO:0005840">
    <property type="term" value="C:ribosome"/>
    <property type="evidence" value="ECO:0007669"/>
    <property type="project" value="UniProtKB-KW"/>
</dbReference>
<keyword evidence="5" id="KW-0963">Cytoplasm</keyword>
<proteinExistence type="inferred from homology"/>
<comment type="similarity">
    <text evidence="3">In the N-terminal section; belongs to the ubiquitin family.</text>
</comment>
<dbReference type="InterPro" id="IPR038587">
    <property type="entry name" value="Ribosomal_eL40_sf"/>
</dbReference>
<name>A0A452TEG1_URSMA</name>
<keyword evidence="9" id="KW-0687">Ribonucleoprotein</keyword>
<comment type="subunit">
    <text evidence="12">Part of the 60S ribosomal subunit. Interacts with UBQLN1 (via UBA domain).</text>
</comment>
<evidence type="ECO:0000259" key="14">
    <source>
        <dbReference type="PROSITE" id="PS50053"/>
    </source>
</evidence>
<protein>
    <recommendedName>
        <fullName evidence="13">Ubiquitin-ribosomal protein eL40 fusion protein</fullName>
    </recommendedName>
    <alternativeName>
        <fullName evidence="11">Ubiquitin A-52 residue ribosomal protein fusion product 1</fullName>
    </alternativeName>
</protein>
<dbReference type="InterPro" id="IPR000626">
    <property type="entry name" value="Ubiquitin-like_dom"/>
</dbReference>
<evidence type="ECO:0000256" key="3">
    <source>
        <dbReference type="ARBA" id="ARBA00008373"/>
    </source>
</evidence>
<dbReference type="GO" id="GO:0003735">
    <property type="term" value="F:structural constituent of ribosome"/>
    <property type="evidence" value="ECO:0007669"/>
    <property type="project" value="InterPro"/>
</dbReference>
<evidence type="ECO:0000256" key="1">
    <source>
        <dbReference type="ARBA" id="ARBA00004123"/>
    </source>
</evidence>
<evidence type="ECO:0000256" key="9">
    <source>
        <dbReference type="ARBA" id="ARBA00023274"/>
    </source>
</evidence>
<dbReference type="Gene3D" id="3.10.20.90">
    <property type="entry name" value="Phosphatidylinositol 3-kinase Catalytic Subunit, Chain A, domain 1"/>
    <property type="match status" value="1"/>
</dbReference>
<keyword evidence="7" id="KW-0689">Ribosomal protein</keyword>
<feature type="domain" description="Ubiquitin-like" evidence="14">
    <location>
        <begin position="1"/>
        <end position="63"/>
    </location>
</feature>
<evidence type="ECO:0000256" key="5">
    <source>
        <dbReference type="ARBA" id="ARBA00022490"/>
    </source>
</evidence>
<dbReference type="OMA" id="MICCKYF"/>